<feature type="transmembrane region" description="Helical" evidence="5">
    <location>
        <begin position="27"/>
        <end position="45"/>
    </location>
</feature>
<keyword evidence="3 4" id="KW-0274">FAD</keyword>
<keyword evidence="5" id="KW-1133">Transmembrane helix</keyword>
<comment type="cofactor">
    <cofactor evidence="1">
        <name>FAD</name>
        <dbReference type="ChEBI" id="CHEBI:57692"/>
    </cofactor>
</comment>
<reference evidence="8" key="1">
    <citation type="submission" date="2021-06" db="EMBL/GenBank/DDBJ databases">
        <authorList>
            <person name="Hodson N. C."/>
            <person name="Mongue J. A."/>
            <person name="Jaron S. K."/>
        </authorList>
    </citation>
    <scope>NUCLEOTIDE SEQUENCE</scope>
</reference>
<gene>
    <name evidence="8" type="ORF">AFUS01_LOCUS19196</name>
</gene>
<dbReference type="PANTHER" id="PTHR11552:SF147">
    <property type="entry name" value="CHOLINE DEHYDROGENASE, MITOCHONDRIAL"/>
    <property type="match status" value="1"/>
</dbReference>
<dbReference type="EMBL" id="CAJVCH010196617">
    <property type="protein sequence ID" value="CAG7730564.1"/>
    <property type="molecule type" value="Genomic_DNA"/>
</dbReference>
<evidence type="ECO:0000256" key="2">
    <source>
        <dbReference type="ARBA" id="ARBA00022630"/>
    </source>
</evidence>
<proteinExistence type="inferred from homology"/>
<keyword evidence="5" id="KW-0472">Membrane</keyword>
<evidence type="ECO:0000256" key="1">
    <source>
        <dbReference type="ARBA" id="ARBA00001974"/>
    </source>
</evidence>
<sequence>MEQLSRAELVRMFQMAFAPLSRTFPQGLFMFITSISSIFVFYHVFDSLQDQIGAVWDVEDKFDFIIVGGGSAGAVVANRLSENSKVLLLEAGGEPHPLHRIPLLSLFLVQLPYADWGYYTTPQKNCCLAMKSNSCSWPRGKALGGSSNLNFMVYIRGHKNDFENWANITGDPRWRYENVLRFFKKSENYHGEWDTEHYHSHEGYLNVEQPAYKGMSDIYCRASEEIGIPRRDLNAEYSEGCSPVYNTQKNGRRHDTCNAFLEPVRHRTNLVIRKYSQATKVLFDGPNNRAVGVAYVRHGKKQIAYASKEVILSAGALNSPQILMLSGIGPREHLQEHGIPTRT</sequence>
<evidence type="ECO:0000313" key="9">
    <source>
        <dbReference type="Proteomes" id="UP000708208"/>
    </source>
</evidence>
<dbReference type="InterPro" id="IPR000172">
    <property type="entry name" value="GMC_OxRdtase_N"/>
</dbReference>
<comment type="caution">
    <text evidence="8">The sequence shown here is derived from an EMBL/GenBank/DDBJ whole genome shotgun (WGS) entry which is preliminary data.</text>
</comment>
<dbReference type="PROSITE" id="PS00624">
    <property type="entry name" value="GMC_OXRED_2"/>
    <property type="match status" value="1"/>
</dbReference>
<dbReference type="GO" id="GO:0016614">
    <property type="term" value="F:oxidoreductase activity, acting on CH-OH group of donors"/>
    <property type="evidence" value="ECO:0007669"/>
    <property type="project" value="InterPro"/>
</dbReference>
<keyword evidence="2 4" id="KW-0285">Flavoprotein</keyword>
<keyword evidence="9" id="KW-1185">Reference proteome</keyword>
<dbReference type="Proteomes" id="UP000708208">
    <property type="component" value="Unassembled WGS sequence"/>
</dbReference>
<evidence type="ECO:0000259" key="6">
    <source>
        <dbReference type="PROSITE" id="PS00623"/>
    </source>
</evidence>
<protein>
    <recommendedName>
        <fullName evidence="6 7">Glucose-methanol-choline oxidoreductase N-terminal domain-containing protein</fullName>
    </recommendedName>
</protein>
<evidence type="ECO:0000256" key="4">
    <source>
        <dbReference type="RuleBase" id="RU003968"/>
    </source>
</evidence>
<evidence type="ECO:0000259" key="7">
    <source>
        <dbReference type="PROSITE" id="PS00624"/>
    </source>
</evidence>
<dbReference type="Pfam" id="PF00732">
    <property type="entry name" value="GMC_oxred_N"/>
    <property type="match status" value="1"/>
</dbReference>
<dbReference type="PANTHER" id="PTHR11552">
    <property type="entry name" value="GLUCOSE-METHANOL-CHOLINE GMC OXIDOREDUCTASE"/>
    <property type="match status" value="1"/>
</dbReference>
<feature type="domain" description="Glucose-methanol-choline oxidoreductase N-terminal" evidence="7">
    <location>
        <begin position="315"/>
        <end position="329"/>
    </location>
</feature>
<dbReference type="OrthoDB" id="269227at2759"/>
<evidence type="ECO:0000256" key="5">
    <source>
        <dbReference type="SAM" id="Phobius"/>
    </source>
</evidence>
<organism evidence="8 9">
    <name type="scientific">Allacma fusca</name>
    <dbReference type="NCBI Taxonomy" id="39272"/>
    <lineage>
        <taxon>Eukaryota</taxon>
        <taxon>Metazoa</taxon>
        <taxon>Ecdysozoa</taxon>
        <taxon>Arthropoda</taxon>
        <taxon>Hexapoda</taxon>
        <taxon>Collembola</taxon>
        <taxon>Symphypleona</taxon>
        <taxon>Sminthuridae</taxon>
        <taxon>Allacma</taxon>
    </lineage>
</organism>
<dbReference type="InterPro" id="IPR012132">
    <property type="entry name" value="GMC_OxRdtase"/>
</dbReference>
<comment type="similarity">
    <text evidence="4">Belongs to the GMC oxidoreductase family.</text>
</comment>
<accession>A0A8J2P4B4</accession>
<evidence type="ECO:0000313" key="8">
    <source>
        <dbReference type="EMBL" id="CAG7730564.1"/>
    </source>
</evidence>
<evidence type="ECO:0000256" key="3">
    <source>
        <dbReference type="ARBA" id="ARBA00022827"/>
    </source>
</evidence>
<dbReference type="AlphaFoldDB" id="A0A8J2P4B4"/>
<keyword evidence="5" id="KW-0812">Transmembrane</keyword>
<name>A0A8J2P4B4_9HEXA</name>
<dbReference type="PROSITE" id="PS00623">
    <property type="entry name" value="GMC_OXRED_1"/>
    <property type="match status" value="1"/>
</dbReference>
<feature type="domain" description="Glucose-methanol-choline oxidoreductase N-terminal" evidence="6">
    <location>
        <begin position="140"/>
        <end position="163"/>
    </location>
</feature>
<dbReference type="GO" id="GO:0050660">
    <property type="term" value="F:flavin adenine dinucleotide binding"/>
    <property type="evidence" value="ECO:0007669"/>
    <property type="project" value="InterPro"/>
</dbReference>